<sequence length="176" mass="20982">MEERLSRRIVGHSIPEYMIEILIQDYAGTFLRMVVSRNAGVYDLSYEQNGYRRCMAQRLPSPEKFRLLELLYDINEENENHLIPAERYMLEPELIYWKDHRIGRKTVRLLFYPDVKGEPFLRKWLILIEKILNPGVPEEKGLLEQMRYLLQKSNDPEKLRDLIQAARIRCEGSAEE</sequence>
<comment type="caution">
    <text evidence="2">The sequence shown here is derived from an EMBL/GenBank/DDBJ whole genome shotgun (WGS) entry which is preliminary data.</text>
</comment>
<dbReference type="EMBL" id="VUNA01000014">
    <property type="protein sequence ID" value="MST71117.1"/>
    <property type="molecule type" value="Genomic_DNA"/>
</dbReference>
<name>A0A6N7X6H0_9FIRM</name>
<dbReference type="RefSeq" id="WP_154554679.1">
    <property type="nucleotide sequence ID" value="NZ_VUNA01000014.1"/>
</dbReference>
<dbReference type="AlphaFoldDB" id="A0A6N7X6H0"/>
<keyword evidence="3" id="KW-1185">Reference proteome</keyword>
<dbReference type="InterPro" id="IPR045962">
    <property type="entry name" value="DUF6382"/>
</dbReference>
<dbReference type="Proteomes" id="UP000469424">
    <property type="component" value="Unassembled WGS sequence"/>
</dbReference>
<evidence type="ECO:0000313" key="2">
    <source>
        <dbReference type="EMBL" id="MST71117.1"/>
    </source>
</evidence>
<accession>A0A6N7X6H0</accession>
<evidence type="ECO:0000313" key="3">
    <source>
        <dbReference type="Proteomes" id="UP000469424"/>
    </source>
</evidence>
<feature type="domain" description="DUF6382" evidence="1">
    <location>
        <begin position="16"/>
        <end position="133"/>
    </location>
</feature>
<organism evidence="2 3">
    <name type="scientific">Mogibacterium kristiansenii</name>
    <dbReference type="NCBI Taxonomy" id="2606708"/>
    <lineage>
        <taxon>Bacteria</taxon>
        <taxon>Bacillati</taxon>
        <taxon>Bacillota</taxon>
        <taxon>Clostridia</taxon>
        <taxon>Peptostreptococcales</taxon>
        <taxon>Anaerovoracaceae</taxon>
        <taxon>Mogibacterium</taxon>
    </lineage>
</organism>
<reference evidence="2 3" key="1">
    <citation type="submission" date="2019-08" db="EMBL/GenBank/DDBJ databases">
        <title>In-depth cultivation of the pig gut microbiome towards novel bacterial diversity and tailored functional studies.</title>
        <authorList>
            <person name="Wylensek D."/>
            <person name="Hitch T.C.A."/>
            <person name="Clavel T."/>
        </authorList>
    </citation>
    <scope>NUCLEOTIDE SEQUENCE [LARGE SCALE GENOMIC DNA]</scope>
    <source>
        <strain evidence="2 3">WCA-MUC-591-APC-4B</strain>
    </source>
</reference>
<proteinExistence type="predicted"/>
<gene>
    <name evidence="2" type="ORF">FYJ65_07215</name>
</gene>
<dbReference type="Pfam" id="PF19909">
    <property type="entry name" value="DUF6382"/>
    <property type="match status" value="1"/>
</dbReference>
<evidence type="ECO:0000259" key="1">
    <source>
        <dbReference type="Pfam" id="PF19909"/>
    </source>
</evidence>
<protein>
    <recommendedName>
        <fullName evidence="1">DUF6382 domain-containing protein</fullName>
    </recommendedName>
</protein>